<keyword evidence="5 10" id="KW-1133">Transmembrane helix</keyword>
<keyword evidence="3 10" id="KW-0812">Transmembrane</keyword>
<accession>Q6JH72</accession>
<evidence type="ECO:0000256" key="6">
    <source>
        <dbReference type="ARBA" id="ARBA00023040"/>
    </source>
</evidence>
<keyword evidence="4" id="KW-0716">Sensory transduction</keyword>
<dbReference type="SUPFAM" id="SSF81321">
    <property type="entry name" value="Family A G protein-coupled receptor-like"/>
    <property type="match status" value="1"/>
</dbReference>
<evidence type="ECO:0000256" key="3">
    <source>
        <dbReference type="ARBA" id="ARBA00022692"/>
    </source>
</evidence>
<keyword evidence="8 12" id="KW-0675">Receptor</keyword>
<dbReference type="GO" id="GO:0004930">
    <property type="term" value="F:G protein-coupled receptor activity"/>
    <property type="evidence" value="ECO:0007669"/>
    <property type="project" value="UniProtKB-KW"/>
</dbReference>
<dbReference type="EMBL" id="AY485158">
    <property type="protein sequence ID" value="AAR22966.1"/>
    <property type="molecule type" value="mRNA"/>
</dbReference>
<dbReference type="GO" id="GO:0005886">
    <property type="term" value="C:plasma membrane"/>
    <property type="evidence" value="ECO:0007669"/>
    <property type="project" value="UniProtKB-SubCell"/>
</dbReference>
<organism evidence="12">
    <name type="scientific">Ambystoma tigrinum</name>
    <name type="common">Eastern tiger salamander</name>
    <dbReference type="NCBI Taxonomy" id="8305"/>
    <lineage>
        <taxon>Eukaryota</taxon>
        <taxon>Metazoa</taxon>
        <taxon>Chordata</taxon>
        <taxon>Craniata</taxon>
        <taxon>Vertebrata</taxon>
        <taxon>Euteleostomi</taxon>
        <taxon>Amphibia</taxon>
        <taxon>Batrachia</taxon>
        <taxon>Caudata</taxon>
        <taxon>Salamandroidea</taxon>
        <taxon>Ambystomatidae</taxon>
        <taxon>Ambystoma</taxon>
    </lineage>
</organism>
<feature type="transmembrane region" description="Helical" evidence="10">
    <location>
        <begin position="12"/>
        <end position="32"/>
    </location>
</feature>
<proteinExistence type="evidence at transcript level"/>
<keyword evidence="7 10" id="KW-0472">Membrane</keyword>
<evidence type="ECO:0000256" key="1">
    <source>
        <dbReference type="ARBA" id="ARBA00004651"/>
    </source>
</evidence>
<keyword evidence="9" id="KW-0807">Transducer</keyword>
<keyword evidence="6" id="KW-0297">G-protein coupled receptor</keyword>
<evidence type="ECO:0000256" key="5">
    <source>
        <dbReference type="ARBA" id="ARBA00022989"/>
    </source>
</evidence>
<dbReference type="PANTHER" id="PTHR26452">
    <property type="entry name" value="OLFACTORY RECEPTOR"/>
    <property type="match status" value="1"/>
</dbReference>
<dbReference type="InterPro" id="IPR000725">
    <property type="entry name" value="Olfact_rcpt"/>
</dbReference>
<evidence type="ECO:0000256" key="10">
    <source>
        <dbReference type="SAM" id="Phobius"/>
    </source>
</evidence>
<reference evidence="12" key="1">
    <citation type="submission" date="2003-10" db="EMBL/GenBank/DDBJ databases">
        <title>Olfactory Receptor Gene Expression in Tiger Salamander Olfactory Epithelium.</title>
        <authorList>
            <person name="Marchand J.E."/>
            <person name="Yang X."/>
            <person name="Chikaraishi D."/>
            <person name="Krieger J."/>
            <person name="Breer H."/>
            <person name="Kauer J.S."/>
        </authorList>
    </citation>
    <scope>NUCLEOTIDE SEQUENCE</scope>
    <source>
        <tissue evidence="12">Olfactory epithelium</tissue>
    </source>
</reference>
<comment type="subcellular location">
    <subcellularLocation>
        <location evidence="1">Cell membrane</location>
        <topology evidence="1">Multi-pass membrane protein</topology>
    </subcellularLocation>
</comment>
<sequence length="161" mass="17950">CLPLNYSVIMSGRFCILLLAFSWMASFLYPLFYALQVARLPFCGDNKIDNFVCEIPNLQKLACADPLTNQIVIFALGGSVALATFLVIITSYVHIIRVILKIPSTEGRRKVFSTCSAHLVVLAMFYGTGDATHFKPSASHWDMRTSSLFYTVFAPMLNPNK</sequence>
<feature type="non-terminal residue" evidence="12">
    <location>
        <position position="1"/>
    </location>
</feature>
<dbReference type="PRINTS" id="PR00245">
    <property type="entry name" value="OLFACTORYR"/>
</dbReference>
<keyword evidence="2" id="KW-1003">Cell membrane</keyword>
<evidence type="ECO:0000256" key="4">
    <source>
        <dbReference type="ARBA" id="ARBA00022725"/>
    </source>
</evidence>
<evidence type="ECO:0000256" key="7">
    <source>
        <dbReference type="ARBA" id="ARBA00023136"/>
    </source>
</evidence>
<dbReference type="AlphaFoldDB" id="Q6JH72"/>
<name>Q6JH72_AMBTI</name>
<evidence type="ECO:0000256" key="2">
    <source>
        <dbReference type="ARBA" id="ARBA00022475"/>
    </source>
</evidence>
<dbReference type="InterPro" id="IPR050516">
    <property type="entry name" value="Olfactory_GPCR"/>
</dbReference>
<evidence type="ECO:0000256" key="9">
    <source>
        <dbReference type="ARBA" id="ARBA00023224"/>
    </source>
</evidence>
<dbReference type="Pfam" id="PF13853">
    <property type="entry name" value="7tm_4"/>
    <property type="match status" value="1"/>
</dbReference>
<feature type="transmembrane region" description="Helical" evidence="10">
    <location>
        <begin position="71"/>
        <end position="99"/>
    </location>
</feature>
<protein>
    <submittedName>
        <fullName evidence="12">Olfactory receptor</fullName>
    </submittedName>
</protein>
<keyword evidence="4" id="KW-0552">Olfaction</keyword>
<dbReference type="GO" id="GO:0004984">
    <property type="term" value="F:olfactory receptor activity"/>
    <property type="evidence" value="ECO:0007669"/>
    <property type="project" value="InterPro"/>
</dbReference>
<feature type="non-terminal residue" evidence="12">
    <location>
        <position position="161"/>
    </location>
</feature>
<dbReference type="PROSITE" id="PS50262">
    <property type="entry name" value="G_PROTEIN_RECEP_F1_2"/>
    <property type="match status" value="1"/>
</dbReference>
<evidence type="ECO:0000313" key="12">
    <source>
        <dbReference type="EMBL" id="AAR22966.1"/>
    </source>
</evidence>
<evidence type="ECO:0000256" key="8">
    <source>
        <dbReference type="ARBA" id="ARBA00023170"/>
    </source>
</evidence>
<feature type="domain" description="G-protein coupled receptors family 1 profile" evidence="11">
    <location>
        <begin position="1"/>
        <end position="126"/>
    </location>
</feature>
<dbReference type="Gene3D" id="1.20.1070.10">
    <property type="entry name" value="Rhodopsin 7-helix transmembrane proteins"/>
    <property type="match status" value="1"/>
</dbReference>
<evidence type="ECO:0000259" key="11">
    <source>
        <dbReference type="PROSITE" id="PS50262"/>
    </source>
</evidence>
<dbReference type="InterPro" id="IPR017452">
    <property type="entry name" value="GPCR_Rhodpsn_7TM"/>
</dbReference>